<proteinExistence type="predicted"/>
<evidence type="ECO:0000313" key="2">
    <source>
        <dbReference type="EMBL" id="CAJ0566425.1"/>
    </source>
</evidence>
<gene>
    <name evidence="2" type="ORF">MSPICULIGERA_LOCUS5029</name>
</gene>
<organism evidence="2 3">
    <name type="scientific">Mesorhabditis spiculigera</name>
    <dbReference type="NCBI Taxonomy" id="96644"/>
    <lineage>
        <taxon>Eukaryota</taxon>
        <taxon>Metazoa</taxon>
        <taxon>Ecdysozoa</taxon>
        <taxon>Nematoda</taxon>
        <taxon>Chromadorea</taxon>
        <taxon>Rhabditida</taxon>
        <taxon>Rhabditina</taxon>
        <taxon>Rhabditomorpha</taxon>
        <taxon>Rhabditoidea</taxon>
        <taxon>Rhabditidae</taxon>
        <taxon>Mesorhabditinae</taxon>
        <taxon>Mesorhabditis</taxon>
    </lineage>
</organism>
<dbReference type="Proteomes" id="UP001177023">
    <property type="component" value="Unassembled WGS sequence"/>
</dbReference>
<accession>A0AA36FTB4</accession>
<feature type="non-terminal residue" evidence="2">
    <location>
        <position position="1"/>
    </location>
</feature>
<comment type="caution">
    <text evidence="2">The sequence shown here is derived from an EMBL/GenBank/DDBJ whole genome shotgun (WGS) entry which is preliminary data.</text>
</comment>
<evidence type="ECO:0000256" key="1">
    <source>
        <dbReference type="SAM" id="MobiDB-lite"/>
    </source>
</evidence>
<reference evidence="2" key="1">
    <citation type="submission" date="2023-06" db="EMBL/GenBank/DDBJ databases">
        <authorList>
            <person name="Delattre M."/>
        </authorList>
    </citation>
    <scope>NUCLEOTIDE SEQUENCE</scope>
    <source>
        <strain evidence="2">AF72</strain>
    </source>
</reference>
<dbReference type="AlphaFoldDB" id="A0AA36FTB4"/>
<protein>
    <submittedName>
        <fullName evidence="2">Uncharacterized protein</fullName>
    </submittedName>
</protein>
<name>A0AA36FTB4_9BILA</name>
<evidence type="ECO:0000313" key="3">
    <source>
        <dbReference type="Proteomes" id="UP001177023"/>
    </source>
</evidence>
<sequence>MCCAEADLGLDIFTKAPFREIYLSRSCSTDEWPTIGPLYDINLMRAHATSQVFKYADSNQLYFTLPNPSMPKDDAPKMRPRRSAIQSNAS</sequence>
<feature type="region of interest" description="Disordered" evidence="1">
    <location>
        <begin position="66"/>
        <end position="90"/>
    </location>
</feature>
<keyword evidence="3" id="KW-1185">Reference proteome</keyword>
<dbReference type="EMBL" id="CATQJA010001237">
    <property type="protein sequence ID" value="CAJ0566425.1"/>
    <property type="molecule type" value="Genomic_DNA"/>
</dbReference>